<dbReference type="InterPro" id="IPR009061">
    <property type="entry name" value="DNA-bd_dom_put_sf"/>
</dbReference>
<evidence type="ECO:0000259" key="2">
    <source>
        <dbReference type="PROSITE" id="PS50937"/>
    </source>
</evidence>
<dbReference type="InterPro" id="IPR000551">
    <property type="entry name" value="MerR-type_HTH_dom"/>
</dbReference>
<dbReference type="InterPro" id="IPR047057">
    <property type="entry name" value="MerR_fam"/>
</dbReference>
<accession>A0ABY2Z0B1</accession>
<dbReference type="Pfam" id="PF13411">
    <property type="entry name" value="MerR_1"/>
    <property type="match status" value="1"/>
</dbReference>
<dbReference type="SMART" id="SM00422">
    <property type="entry name" value="HTH_MERR"/>
    <property type="match status" value="1"/>
</dbReference>
<dbReference type="SUPFAM" id="SSF46955">
    <property type="entry name" value="Putative DNA-binding domain"/>
    <property type="match status" value="1"/>
</dbReference>
<keyword evidence="1" id="KW-0238">DNA-binding</keyword>
<reference evidence="3 4" key="1">
    <citation type="submission" date="2018-08" db="EMBL/GenBank/DDBJ databases">
        <title>Comparative genomics of wild bee and flower associated Lactobacillus reveals potential adaptation to the bee host.</title>
        <authorList>
            <person name="Vuong H.Q."/>
            <person name="Mcfrederick Q.S."/>
        </authorList>
    </citation>
    <scope>NUCLEOTIDE SEQUENCE [LARGE SCALE GENOMIC DNA]</scope>
    <source>
        <strain evidence="3 4">HV_13</strain>
    </source>
</reference>
<evidence type="ECO:0000313" key="4">
    <source>
        <dbReference type="Proteomes" id="UP000777560"/>
    </source>
</evidence>
<dbReference type="CDD" id="cd01109">
    <property type="entry name" value="HTH_YyaN"/>
    <property type="match status" value="1"/>
</dbReference>
<evidence type="ECO:0000256" key="1">
    <source>
        <dbReference type="ARBA" id="ARBA00023125"/>
    </source>
</evidence>
<sequence>MYKIGQVSKMFDLPVSTIRYYDIEGLFPSIKRKSGIRIFSEKEIETIRIINCLKNSGLGLKDIKKFIKWCEDGNSTLKLRKQLFDSQQVIIKEKLDELSKMYSMIRFKCWYYNKAVILGNEQLVANKVPYKLPNNIKNIYDHAHH</sequence>
<comment type="caution">
    <text evidence="3">The sequence shown here is derived from an EMBL/GenBank/DDBJ whole genome shotgun (WGS) entry which is preliminary data.</text>
</comment>
<dbReference type="RefSeq" id="WP_140926089.1">
    <property type="nucleotide sequence ID" value="NZ_QUAU01000007.1"/>
</dbReference>
<organism evidence="3 4">
    <name type="scientific">Apilactobacillus micheneri</name>
    <dbReference type="NCBI Taxonomy" id="1899430"/>
    <lineage>
        <taxon>Bacteria</taxon>
        <taxon>Bacillati</taxon>
        <taxon>Bacillota</taxon>
        <taxon>Bacilli</taxon>
        <taxon>Lactobacillales</taxon>
        <taxon>Lactobacillaceae</taxon>
        <taxon>Apilactobacillus</taxon>
    </lineage>
</organism>
<name>A0ABY2Z0B1_9LACO</name>
<dbReference type="Proteomes" id="UP000777560">
    <property type="component" value="Unassembled WGS sequence"/>
</dbReference>
<dbReference type="EMBL" id="QUAV01000007">
    <property type="protein sequence ID" value="TPR22837.1"/>
    <property type="molecule type" value="Genomic_DNA"/>
</dbReference>
<keyword evidence="4" id="KW-1185">Reference proteome</keyword>
<dbReference type="PANTHER" id="PTHR30204">
    <property type="entry name" value="REDOX-CYCLING DRUG-SENSING TRANSCRIPTIONAL ACTIVATOR SOXR"/>
    <property type="match status" value="1"/>
</dbReference>
<dbReference type="PROSITE" id="PS50937">
    <property type="entry name" value="HTH_MERR_2"/>
    <property type="match status" value="1"/>
</dbReference>
<gene>
    <name evidence="3" type="ORF">DY114_07515</name>
</gene>
<protein>
    <submittedName>
        <fullName evidence="3">MerR family transcriptional regulator</fullName>
    </submittedName>
</protein>
<proteinExistence type="predicted"/>
<dbReference type="PANTHER" id="PTHR30204:SF82">
    <property type="entry name" value="TRANSCRIPTIONAL REGULATOR, MERR FAMILY"/>
    <property type="match status" value="1"/>
</dbReference>
<dbReference type="Gene3D" id="1.10.1660.10">
    <property type="match status" value="1"/>
</dbReference>
<feature type="domain" description="HTH merR-type" evidence="2">
    <location>
        <begin position="1"/>
        <end position="69"/>
    </location>
</feature>
<evidence type="ECO:0000313" key="3">
    <source>
        <dbReference type="EMBL" id="TPR22837.1"/>
    </source>
</evidence>